<reference evidence="2 3" key="1">
    <citation type="submission" date="2020-07" db="EMBL/GenBank/DDBJ databases">
        <title>Updated taxonomy of Pectobacterium genus in the CIRM-CFBP bacterial collection: when new species reveal old endemic population.</title>
        <authorList>
            <person name="Pedron J."/>
            <person name="Barny M.A."/>
            <person name="Portier P."/>
        </authorList>
    </citation>
    <scope>NUCLEOTIDE SEQUENCE [LARGE SCALE GENOMIC DNA]</scope>
    <source>
        <strain evidence="2 3">CFBP5669</strain>
    </source>
</reference>
<comment type="caution">
    <text evidence="2">The sequence shown here is derived from an EMBL/GenBank/DDBJ whole genome shotgun (WGS) entry which is preliminary data.</text>
</comment>
<dbReference type="EMBL" id="JACDRT010000012">
    <property type="protein sequence ID" value="MBA0160308.1"/>
    <property type="molecule type" value="Genomic_DNA"/>
</dbReference>
<evidence type="ECO:0000313" key="2">
    <source>
        <dbReference type="EMBL" id="MBA0160308.1"/>
    </source>
</evidence>
<accession>A0AAW3RTE1</accession>
<gene>
    <name evidence="2" type="ORF">H0253_15795</name>
</gene>
<dbReference type="Gene3D" id="3.40.50.300">
    <property type="entry name" value="P-loop containing nucleotide triphosphate hydrolases"/>
    <property type="match status" value="1"/>
</dbReference>
<proteinExistence type="predicted"/>
<sequence>MLTSLGVKNLRSFKEFTSIDLKPITVFIGKNSSGKSSFLRILPLLSQSTQETTNGPILWYGRLVDFGDFNNALNNNTEEKEIIFHFNIKVDERYLSYRYHHLYVSNSVEGAQLDIGVKLTITNPNLKTITKSVEINIDDTFLKIYLDEQKKESNIFVWNEALKIEKKVSVINSDGEFLPKIMFLMNAQDEKHFKIYPIDILSFGDEYLKGINFPPIIAIKKKNKAFYDELKLEASLLLKKYFHNKTTDANIKKILDEPLSKVSQNQIMKSLSKVSSNQTTFLKNLHACKNNLEEIKNIQVFSLINNFNSLSSYLNEQLKKSFASVKYIGPSRAIAERFYRFQDLQVNTLDHTGSNFAMILNSLSSEEKSGFKDWTKANFGFTVSVAVIDSHYAVKIQTEEDDNEYNISDMGFGYSQVLPIIMSIWLEQNRVRGYNNNDSIFVIEQPELHLHPAYQAKLAKVFALLIAYNKKNDLNVKIIFETHSQSMIDALGECIEDSDIDFNNNDVSVNVFEKINNNETKTYKAEFDKNGFFENWPVGFFTGN</sequence>
<evidence type="ECO:0000259" key="1">
    <source>
        <dbReference type="Pfam" id="PF13175"/>
    </source>
</evidence>
<feature type="domain" description="Endonuclease GajA/Old nuclease/RecF-like AAA" evidence="1">
    <location>
        <begin position="1"/>
        <end position="488"/>
    </location>
</feature>
<dbReference type="InterPro" id="IPR041685">
    <property type="entry name" value="AAA_GajA/Old/RecF-like"/>
</dbReference>
<dbReference type="Proteomes" id="UP000584405">
    <property type="component" value="Unassembled WGS sequence"/>
</dbReference>
<dbReference type="InterPro" id="IPR051396">
    <property type="entry name" value="Bact_Antivir_Def_Nuclease"/>
</dbReference>
<organism evidence="2 3">
    <name type="scientific">Pectobacterium versatile</name>
    <dbReference type="NCBI Taxonomy" id="2488639"/>
    <lineage>
        <taxon>Bacteria</taxon>
        <taxon>Pseudomonadati</taxon>
        <taxon>Pseudomonadota</taxon>
        <taxon>Gammaproteobacteria</taxon>
        <taxon>Enterobacterales</taxon>
        <taxon>Pectobacteriaceae</taxon>
        <taxon>Pectobacterium</taxon>
    </lineage>
</organism>
<dbReference type="SUPFAM" id="SSF52540">
    <property type="entry name" value="P-loop containing nucleoside triphosphate hydrolases"/>
    <property type="match status" value="1"/>
</dbReference>
<dbReference type="RefSeq" id="WP_103184760.1">
    <property type="nucleotide sequence ID" value="NZ_JACDRT010000012.1"/>
</dbReference>
<dbReference type="Pfam" id="PF13175">
    <property type="entry name" value="AAA_15"/>
    <property type="match status" value="1"/>
</dbReference>
<evidence type="ECO:0000313" key="3">
    <source>
        <dbReference type="Proteomes" id="UP000584405"/>
    </source>
</evidence>
<dbReference type="PANTHER" id="PTHR43581:SF2">
    <property type="entry name" value="EXCINUCLEASE ATPASE SUBUNIT"/>
    <property type="match status" value="1"/>
</dbReference>
<dbReference type="AlphaFoldDB" id="A0AAW3RTE1"/>
<name>A0AAW3RTE1_9GAMM</name>
<protein>
    <submittedName>
        <fullName evidence="2">AAA family ATPase</fullName>
    </submittedName>
</protein>
<dbReference type="PANTHER" id="PTHR43581">
    <property type="entry name" value="ATP/GTP PHOSPHATASE"/>
    <property type="match status" value="1"/>
</dbReference>
<dbReference type="InterPro" id="IPR027417">
    <property type="entry name" value="P-loop_NTPase"/>
</dbReference>